<feature type="chain" id="PRO_5026114316" evidence="1">
    <location>
        <begin position="32"/>
        <end position="194"/>
    </location>
</feature>
<reference evidence="2 3" key="1">
    <citation type="submission" date="2019-12" db="EMBL/GenBank/DDBJ databases">
        <title>Hybrid Genome Assemblies of two High G+C Isolates from Undergraduate Microbiology Courses.</title>
        <authorList>
            <person name="Ne Ville C.J."/>
            <person name="Enright D."/>
            <person name="Hernandez I."/>
            <person name="Dodsworth J."/>
            <person name="Orwin P.M."/>
        </authorList>
    </citation>
    <scope>NUCLEOTIDE SEQUENCE [LARGE SCALE GENOMIC DNA]</scope>
    <source>
        <strain evidence="2 3">CSUSB</strain>
    </source>
</reference>
<gene>
    <name evidence="2" type="ORF">GOQ09_07985</name>
</gene>
<evidence type="ECO:0000256" key="1">
    <source>
        <dbReference type="SAM" id="SignalP"/>
    </source>
</evidence>
<dbReference type="OrthoDB" id="7346546at2"/>
<dbReference type="AlphaFoldDB" id="A0A6I6HED1"/>
<keyword evidence="1" id="KW-0732">Signal</keyword>
<dbReference type="Proteomes" id="UP000425817">
    <property type="component" value="Chromosome"/>
</dbReference>
<proteinExistence type="predicted"/>
<dbReference type="Pfam" id="PF10986">
    <property type="entry name" value="ZrgA"/>
    <property type="match status" value="1"/>
</dbReference>
<accession>A0A6I6HED1</accession>
<sequence>MKHTRLRRISSGFAFTAALFAAPFLSLSAQAQQQHAHVHGQIKLDVAIDGPTVVIDMESPLDNIVGFERAPKTAAEKKTAEDAIAQLRAADKLFAIDPAANCKLGPVDLRSSALGLGNPDPSEPPGHADLDATFSFNCTNAAAAKFIDVNLFAAFKGTRQIDSQIASAQGQFKRQLKRPAGAQASQPVRLGWGK</sequence>
<name>A0A6I6HED1_VARPD</name>
<evidence type="ECO:0000313" key="2">
    <source>
        <dbReference type="EMBL" id="QGW81534.1"/>
    </source>
</evidence>
<dbReference type="EMBL" id="CP046622">
    <property type="protein sequence ID" value="QGW81534.1"/>
    <property type="molecule type" value="Genomic_DNA"/>
</dbReference>
<feature type="signal peptide" evidence="1">
    <location>
        <begin position="1"/>
        <end position="31"/>
    </location>
</feature>
<organism evidence="2 3">
    <name type="scientific">Variovorax paradoxus</name>
    <dbReference type="NCBI Taxonomy" id="34073"/>
    <lineage>
        <taxon>Bacteria</taxon>
        <taxon>Pseudomonadati</taxon>
        <taxon>Pseudomonadota</taxon>
        <taxon>Betaproteobacteria</taxon>
        <taxon>Burkholderiales</taxon>
        <taxon>Comamonadaceae</taxon>
        <taxon>Variovorax</taxon>
    </lineage>
</organism>
<protein>
    <submittedName>
        <fullName evidence="2">DUF2796 domain-containing protein</fullName>
    </submittedName>
</protein>
<dbReference type="RefSeq" id="WP_157612956.1">
    <property type="nucleotide sequence ID" value="NZ_CP046622.1"/>
</dbReference>
<dbReference type="InterPro" id="IPR021253">
    <property type="entry name" value="ZrgA-like"/>
</dbReference>
<evidence type="ECO:0000313" key="3">
    <source>
        <dbReference type="Proteomes" id="UP000425817"/>
    </source>
</evidence>